<organism evidence="1">
    <name type="scientific">Anopheles darlingi</name>
    <name type="common">Mosquito</name>
    <dbReference type="NCBI Taxonomy" id="43151"/>
    <lineage>
        <taxon>Eukaryota</taxon>
        <taxon>Metazoa</taxon>
        <taxon>Ecdysozoa</taxon>
        <taxon>Arthropoda</taxon>
        <taxon>Hexapoda</taxon>
        <taxon>Insecta</taxon>
        <taxon>Pterygota</taxon>
        <taxon>Neoptera</taxon>
        <taxon>Endopterygota</taxon>
        <taxon>Diptera</taxon>
        <taxon>Nematocera</taxon>
        <taxon>Culicoidea</taxon>
        <taxon>Culicidae</taxon>
        <taxon>Anophelinae</taxon>
        <taxon>Anopheles</taxon>
    </lineage>
</organism>
<proteinExistence type="predicted"/>
<reference evidence="1" key="1">
    <citation type="submission" date="2018-01" db="EMBL/GenBank/DDBJ databases">
        <title>An insight into the sialome of Amazonian anophelines.</title>
        <authorList>
            <person name="Ribeiro J.M."/>
            <person name="Scarpassa V."/>
            <person name="Calvo E."/>
        </authorList>
    </citation>
    <scope>NUCLEOTIDE SEQUENCE</scope>
</reference>
<sequence>MLDIKCSELKAELPAVCYMLVLLALLSKLFPIPLPCHDMPRSVRPTDIRTHDDERTPRHFFVNLLDIGFHVSLARYVQNRNPGKITSK</sequence>
<protein>
    <submittedName>
        <fullName evidence="1">Putative secreted protein</fullName>
    </submittedName>
</protein>
<accession>A0A2M4DH42</accession>
<name>A0A2M4DH42_ANODA</name>
<dbReference type="AlphaFoldDB" id="A0A2M4DH42"/>
<evidence type="ECO:0000313" key="1">
    <source>
        <dbReference type="EMBL" id="MBW76831.1"/>
    </source>
</evidence>
<dbReference type="EMBL" id="GGFL01012653">
    <property type="protein sequence ID" value="MBW76831.1"/>
    <property type="molecule type" value="Transcribed_RNA"/>
</dbReference>